<feature type="compositionally biased region" description="Polar residues" evidence="2">
    <location>
        <begin position="220"/>
        <end position="233"/>
    </location>
</feature>
<dbReference type="AlphaFoldDB" id="A0A9P4N918"/>
<protein>
    <submittedName>
        <fullName evidence="3">Uncharacterized protein</fullName>
    </submittedName>
</protein>
<dbReference type="EMBL" id="ML986589">
    <property type="protein sequence ID" value="KAF2267716.1"/>
    <property type="molecule type" value="Genomic_DNA"/>
</dbReference>
<evidence type="ECO:0000256" key="1">
    <source>
        <dbReference type="SAM" id="Coils"/>
    </source>
</evidence>
<keyword evidence="1" id="KW-0175">Coiled coil</keyword>
<keyword evidence="4" id="KW-1185">Reference proteome</keyword>
<evidence type="ECO:0000313" key="4">
    <source>
        <dbReference type="Proteomes" id="UP000800093"/>
    </source>
</evidence>
<dbReference type="Proteomes" id="UP000800093">
    <property type="component" value="Unassembled WGS sequence"/>
</dbReference>
<dbReference type="OrthoDB" id="3801338at2759"/>
<sequence length="548" mass="61788">MPTTNTVPATWAKIHLKGQQSIADMTPKPRMSWADEKEEEEEELALKKNFKMELEVKNIRIRELELELKEEKVRHEELKSKSWDLATEIEKLKSMNGQQVEKAEILKSEVEKKDTLILKLELALQEKVTRLGELEERRENHAGSIVDPPPELEPESKSEPKPANQESDHDIEGHAETPNFDAETKEDKAASSVSNETSSEGLFSTPNTINDDGIECKATTVPTDGSVSNSATTLIEEPVLCPPSPKSKLAQHSTPKPAPVLSFPVNLMNKPAESDQGKEGGWTSGAKIQDIRDMSLKQREELFRGPSISIYIGQVAVRHVPKRMFMQVSKKACNYFTQHPQESSVQVAPTIAVPAVHHIVDWLTDMGSCHKIYSIPFRGDNFMENLAVRRAARTLGMDRYVGHFTKHYCDYIRNGLPSFDNMALIEKLCERDDAVFDCLANNLAHLKIMGQIPNVRVFDKFMEKHPRLASTVEMNCAKIVAFRKARADTERQQHIIDANSSQSTPRKEWKTVENVGKQAASPLKLEGNLKSLRVVSAEEARDMPRRQR</sequence>
<evidence type="ECO:0000256" key="2">
    <source>
        <dbReference type="SAM" id="MobiDB-lite"/>
    </source>
</evidence>
<gene>
    <name evidence="3" type="ORF">CC78DRAFT_576715</name>
</gene>
<feature type="compositionally biased region" description="Polar residues" evidence="2">
    <location>
        <begin position="191"/>
        <end position="210"/>
    </location>
</feature>
<feature type="coiled-coil region" evidence="1">
    <location>
        <begin position="47"/>
        <end position="81"/>
    </location>
</feature>
<organism evidence="3 4">
    <name type="scientific">Lojkania enalia</name>
    <dbReference type="NCBI Taxonomy" id="147567"/>
    <lineage>
        <taxon>Eukaryota</taxon>
        <taxon>Fungi</taxon>
        <taxon>Dikarya</taxon>
        <taxon>Ascomycota</taxon>
        <taxon>Pezizomycotina</taxon>
        <taxon>Dothideomycetes</taxon>
        <taxon>Pleosporomycetidae</taxon>
        <taxon>Pleosporales</taxon>
        <taxon>Pleosporales incertae sedis</taxon>
        <taxon>Lojkania</taxon>
    </lineage>
</organism>
<feature type="compositionally biased region" description="Basic and acidic residues" evidence="2">
    <location>
        <begin position="154"/>
        <end position="175"/>
    </location>
</feature>
<feature type="region of interest" description="Disordered" evidence="2">
    <location>
        <begin position="134"/>
        <end position="264"/>
    </location>
</feature>
<name>A0A9P4N918_9PLEO</name>
<comment type="caution">
    <text evidence="3">The sequence shown here is derived from an EMBL/GenBank/DDBJ whole genome shotgun (WGS) entry which is preliminary data.</text>
</comment>
<proteinExistence type="predicted"/>
<accession>A0A9P4N918</accession>
<reference evidence="4" key="1">
    <citation type="journal article" date="2020" name="Stud. Mycol.">
        <title>101 Dothideomycetes genomes: A test case for predicting lifestyles and emergence of pathogens.</title>
        <authorList>
            <person name="Haridas S."/>
            <person name="Albert R."/>
            <person name="Binder M."/>
            <person name="Bloem J."/>
            <person name="LaButti K."/>
            <person name="Salamov A."/>
            <person name="Andreopoulos B."/>
            <person name="Baker S."/>
            <person name="Barry K."/>
            <person name="Bills G."/>
            <person name="Bluhm B."/>
            <person name="Cannon C."/>
            <person name="Castanera R."/>
            <person name="Culley D."/>
            <person name="Daum C."/>
            <person name="Ezra D."/>
            <person name="Gonzalez J."/>
            <person name="Henrissat B."/>
            <person name="Kuo A."/>
            <person name="Liang C."/>
            <person name="Lipzen A."/>
            <person name="Lutzoni F."/>
            <person name="Magnuson J."/>
            <person name="Mondo S."/>
            <person name="Nolan M."/>
            <person name="Ohm R."/>
            <person name="Pangilinan J."/>
            <person name="Park H.-J."/>
            <person name="Ramirez L."/>
            <person name="Alfaro M."/>
            <person name="Sun H."/>
            <person name="Tritt A."/>
            <person name="Yoshinaga Y."/>
            <person name="Zwiers L.-H."/>
            <person name="Turgeon B."/>
            <person name="Goodwin S."/>
            <person name="Spatafora J."/>
            <person name="Crous P."/>
            <person name="Grigoriev I."/>
        </authorList>
    </citation>
    <scope>NUCLEOTIDE SEQUENCE [LARGE SCALE GENOMIC DNA]</scope>
    <source>
        <strain evidence="4">CBS 304.66</strain>
    </source>
</reference>
<evidence type="ECO:0000313" key="3">
    <source>
        <dbReference type="EMBL" id="KAF2267716.1"/>
    </source>
</evidence>